<keyword evidence="2" id="KW-1185">Reference proteome</keyword>
<gene>
    <name evidence="1" type="ORF">J2X06_003236</name>
</gene>
<comment type="caution">
    <text evidence="1">The sequence shown here is derived from an EMBL/GenBank/DDBJ whole genome shotgun (WGS) entry which is preliminary data.</text>
</comment>
<dbReference type="Proteomes" id="UP001251524">
    <property type="component" value="Unassembled WGS sequence"/>
</dbReference>
<dbReference type="EMBL" id="JAVDVY010000003">
    <property type="protein sequence ID" value="MDR7136018.1"/>
    <property type="molecule type" value="Genomic_DNA"/>
</dbReference>
<organism evidence="1 2">
    <name type="scientific">Lysobacter niastensis</name>
    <dbReference type="NCBI Taxonomy" id="380629"/>
    <lineage>
        <taxon>Bacteria</taxon>
        <taxon>Pseudomonadati</taxon>
        <taxon>Pseudomonadota</taxon>
        <taxon>Gammaproteobacteria</taxon>
        <taxon>Lysobacterales</taxon>
        <taxon>Lysobacteraceae</taxon>
        <taxon>Lysobacter</taxon>
    </lineage>
</organism>
<dbReference type="RefSeq" id="WP_310064153.1">
    <property type="nucleotide sequence ID" value="NZ_JAVDVY010000003.1"/>
</dbReference>
<accession>A0ABU1WEH5</accession>
<evidence type="ECO:0000313" key="2">
    <source>
        <dbReference type="Proteomes" id="UP001251524"/>
    </source>
</evidence>
<evidence type="ECO:0000313" key="1">
    <source>
        <dbReference type="EMBL" id="MDR7136018.1"/>
    </source>
</evidence>
<proteinExistence type="predicted"/>
<protein>
    <submittedName>
        <fullName evidence="1">Uncharacterized protein</fullName>
    </submittedName>
</protein>
<reference evidence="1 2" key="1">
    <citation type="submission" date="2023-07" db="EMBL/GenBank/DDBJ databases">
        <title>Sorghum-associated microbial communities from plants grown in Nebraska, USA.</title>
        <authorList>
            <person name="Schachtman D."/>
        </authorList>
    </citation>
    <scope>NUCLEOTIDE SEQUENCE [LARGE SCALE GENOMIC DNA]</scope>
    <source>
        <strain evidence="1 2">BE198</strain>
    </source>
</reference>
<sequence>MTGMLESLDIGMTFYGCANADGEIVLDSLEEKVHPICRREEVLVSWRTDEPALAQM</sequence>
<name>A0ABU1WEH5_9GAMM</name>